<dbReference type="InterPro" id="IPR000182">
    <property type="entry name" value="GNAT_dom"/>
</dbReference>
<organism evidence="4 5">
    <name type="scientific">Dactylosporangium darangshiense</name>
    <dbReference type="NCBI Taxonomy" id="579108"/>
    <lineage>
        <taxon>Bacteria</taxon>
        <taxon>Bacillati</taxon>
        <taxon>Actinomycetota</taxon>
        <taxon>Actinomycetes</taxon>
        <taxon>Micromonosporales</taxon>
        <taxon>Micromonosporaceae</taxon>
        <taxon>Dactylosporangium</taxon>
    </lineage>
</organism>
<keyword evidence="1" id="KW-0808">Transferase</keyword>
<dbReference type="Gene3D" id="3.40.630.30">
    <property type="match status" value="1"/>
</dbReference>
<name>A0ABP8D558_9ACTN</name>
<comment type="caution">
    <text evidence="4">The sequence shown here is derived from an EMBL/GenBank/DDBJ whole genome shotgun (WGS) entry which is preliminary data.</text>
</comment>
<dbReference type="SUPFAM" id="SSF55729">
    <property type="entry name" value="Acyl-CoA N-acyltransferases (Nat)"/>
    <property type="match status" value="1"/>
</dbReference>
<dbReference type="PANTHER" id="PTHR43877">
    <property type="entry name" value="AMINOALKYLPHOSPHONATE N-ACETYLTRANSFERASE-RELATED-RELATED"/>
    <property type="match status" value="1"/>
</dbReference>
<gene>
    <name evidence="4" type="ORF">GCM10022255_024740</name>
</gene>
<dbReference type="Proteomes" id="UP001500620">
    <property type="component" value="Unassembled WGS sequence"/>
</dbReference>
<keyword evidence="2" id="KW-0012">Acyltransferase</keyword>
<evidence type="ECO:0000259" key="3">
    <source>
        <dbReference type="PROSITE" id="PS51186"/>
    </source>
</evidence>
<dbReference type="InterPro" id="IPR016181">
    <property type="entry name" value="Acyl_CoA_acyltransferase"/>
</dbReference>
<evidence type="ECO:0000313" key="4">
    <source>
        <dbReference type="EMBL" id="GAA4247727.1"/>
    </source>
</evidence>
<dbReference type="InterPro" id="IPR050832">
    <property type="entry name" value="Bact_Acetyltransf"/>
</dbReference>
<dbReference type="PROSITE" id="PS51186">
    <property type="entry name" value="GNAT"/>
    <property type="match status" value="1"/>
</dbReference>
<proteinExistence type="predicted"/>
<feature type="domain" description="N-acetyltransferase" evidence="3">
    <location>
        <begin position="3"/>
        <end position="155"/>
    </location>
</feature>
<sequence>MTLVVRQAAPGDLEAALQVWRAANEARGRAPSTERIARVREKLRDPDALVIIGRDGDEPVSMGLAEPGRADDGAGAPIPAYGHVSMVFVHPGRWGEGHGGLVLAALHEGGWERTTLWTRTDNARARRLYEKAGYRPTGRTSTLGGGDGIMQLERIG</sequence>
<protein>
    <recommendedName>
        <fullName evidence="3">N-acetyltransferase domain-containing protein</fullName>
    </recommendedName>
</protein>
<dbReference type="RefSeq" id="WP_345124634.1">
    <property type="nucleotide sequence ID" value="NZ_BAABAT010000005.1"/>
</dbReference>
<accession>A0ABP8D558</accession>
<evidence type="ECO:0000313" key="5">
    <source>
        <dbReference type="Proteomes" id="UP001500620"/>
    </source>
</evidence>
<reference evidence="5" key="1">
    <citation type="journal article" date="2019" name="Int. J. Syst. Evol. Microbiol.">
        <title>The Global Catalogue of Microorganisms (GCM) 10K type strain sequencing project: providing services to taxonomists for standard genome sequencing and annotation.</title>
        <authorList>
            <consortium name="The Broad Institute Genomics Platform"/>
            <consortium name="The Broad Institute Genome Sequencing Center for Infectious Disease"/>
            <person name="Wu L."/>
            <person name="Ma J."/>
        </authorList>
    </citation>
    <scope>NUCLEOTIDE SEQUENCE [LARGE SCALE GENOMIC DNA]</scope>
    <source>
        <strain evidence="5">JCM 17441</strain>
    </source>
</reference>
<evidence type="ECO:0000256" key="2">
    <source>
        <dbReference type="ARBA" id="ARBA00023315"/>
    </source>
</evidence>
<evidence type="ECO:0000256" key="1">
    <source>
        <dbReference type="ARBA" id="ARBA00022679"/>
    </source>
</evidence>
<dbReference type="Pfam" id="PF00583">
    <property type="entry name" value="Acetyltransf_1"/>
    <property type="match status" value="1"/>
</dbReference>
<keyword evidence="5" id="KW-1185">Reference proteome</keyword>
<dbReference type="EMBL" id="BAABAT010000005">
    <property type="protein sequence ID" value="GAA4247727.1"/>
    <property type="molecule type" value="Genomic_DNA"/>
</dbReference>